<gene>
    <name evidence="1" type="ORF">PG991_013218</name>
</gene>
<evidence type="ECO:0000313" key="1">
    <source>
        <dbReference type="EMBL" id="KAK8000996.1"/>
    </source>
</evidence>
<reference evidence="1 2" key="1">
    <citation type="submission" date="2023-01" db="EMBL/GenBank/DDBJ databases">
        <title>Analysis of 21 Apiospora genomes using comparative genomics revels a genus with tremendous synthesis potential of carbohydrate active enzymes and secondary metabolites.</title>
        <authorList>
            <person name="Sorensen T."/>
        </authorList>
    </citation>
    <scope>NUCLEOTIDE SEQUENCE [LARGE SCALE GENOMIC DNA]</scope>
    <source>
        <strain evidence="1 2">CBS 20057</strain>
    </source>
</reference>
<keyword evidence="2" id="KW-1185">Reference proteome</keyword>
<comment type="caution">
    <text evidence="1">The sequence shown here is derived from an EMBL/GenBank/DDBJ whole genome shotgun (WGS) entry which is preliminary data.</text>
</comment>
<dbReference type="EMBL" id="JAQQWI010000018">
    <property type="protein sequence ID" value="KAK8000996.1"/>
    <property type="molecule type" value="Genomic_DNA"/>
</dbReference>
<sequence length="95" mass="10889">MARSSRVWEKLLYGGFAESCPAGSDWVVDLPDDDAEAIKFLLYIAHARLDRVPAFDRAPEVNTLYQIAITADKWDMMQYLRPWVNTWAVAITQRA</sequence>
<name>A0ABR1R5D6_9PEZI</name>
<proteinExistence type="predicted"/>
<dbReference type="Proteomes" id="UP001396898">
    <property type="component" value="Unassembled WGS sequence"/>
</dbReference>
<evidence type="ECO:0008006" key="3">
    <source>
        <dbReference type="Google" id="ProtNLM"/>
    </source>
</evidence>
<accession>A0ABR1R5D6</accession>
<organism evidence="1 2">
    <name type="scientific">Apiospora marii</name>
    <dbReference type="NCBI Taxonomy" id="335849"/>
    <lineage>
        <taxon>Eukaryota</taxon>
        <taxon>Fungi</taxon>
        <taxon>Dikarya</taxon>
        <taxon>Ascomycota</taxon>
        <taxon>Pezizomycotina</taxon>
        <taxon>Sordariomycetes</taxon>
        <taxon>Xylariomycetidae</taxon>
        <taxon>Amphisphaeriales</taxon>
        <taxon>Apiosporaceae</taxon>
        <taxon>Apiospora</taxon>
    </lineage>
</organism>
<evidence type="ECO:0000313" key="2">
    <source>
        <dbReference type="Proteomes" id="UP001396898"/>
    </source>
</evidence>
<protein>
    <recommendedName>
        <fullName evidence="3">BTB domain-containing protein</fullName>
    </recommendedName>
</protein>